<organism evidence="2 3">
    <name type="scientific">Leptospira kmetyi</name>
    <dbReference type="NCBI Taxonomy" id="408139"/>
    <lineage>
        <taxon>Bacteria</taxon>
        <taxon>Pseudomonadati</taxon>
        <taxon>Spirochaetota</taxon>
        <taxon>Spirochaetia</taxon>
        <taxon>Leptospirales</taxon>
        <taxon>Leptospiraceae</taxon>
        <taxon>Leptospira</taxon>
    </lineage>
</organism>
<protein>
    <recommendedName>
        <fullName evidence="1">DUF4376 domain-containing protein</fullName>
    </recommendedName>
</protein>
<accession>A0ABX4NBG8</accession>
<evidence type="ECO:0000313" key="3">
    <source>
        <dbReference type="Proteomes" id="UP000231919"/>
    </source>
</evidence>
<reference evidence="2 3" key="1">
    <citation type="submission" date="2017-07" db="EMBL/GenBank/DDBJ databases">
        <title>Leptospira spp. isolated from tropical soils.</title>
        <authorList>
            <person name="Thibeaux R."/>
            <person name="Iraola G."/>
            <person name="Ferres I."/>
            <person name="Bierque E."/>
            <person name="Girault D."/>
            <person name="Soupe-Gilbert M.-E."/>
            <person name="Picardeau M."/>
            <person name="Goarant C."/>
        </authorList>
    </citation>
    <scope>NUCLEOTIDE SEQUENCE [LARGE SCALE GENOMIC DNA]</scope>
    <source>
        <strain evidence="2 3">JW2-C-B1</strain>
    </source>
</reference>
<proteinExistence type="predicted"/>
<dbReference type="RefSeq" id="WP_100739034.1">
    <property type="nucleotide sequence ID" value="NZ_NPDO01000018.1"/>
</dbReference>
<dbReference type="InterPro" id="IPR025484">
    <property type="entry name" value="DUF4376"/>
</dbReference>
<gene>
    <name evidence="2" type="ORF">CH378_16300</name>
</gene>
<evidence type="ECO:0000313" key="2">
    <source>
        <dbReference type="EMBL" id="PJZ28760.1"/>
    </source>
</evidence>
<dbReference type="Pfam" id="PF14301">
    <property type="entry name" value="DUF4376"/>
    <property type="match status" value="1"/>
</dbReference>
<keyword evidence="3" id="KW-1185">Reference proteome</keyword>
<comment type="caution">
    <text evidence="2">The sequence shown here is derived from an EMBL/GenBank/DDBJ whole genome shotgun (WGS) entry which is preliminary data.</text>
</comment>
<sequence length="191" mass="22271">MFLINLKDSSIIEDSEEESKVHIWYQMCLADSNLLVSAKWPIPKMKIVDGKLIFKPESEWIVPLDISLEDLRAKRKRELIAKYSQKCEEGIEFEGSVFQTSEKSATRIGLALQDWIRGIQISYWIRKDDSHYPITSYPQLDSLASTISSRWRTLLHVYTTIRDEIDFLEAVPLLSLNVNTRWKEIEEGFSK</sequence>
<name>A0ABX4NBG8_9LEPT</name>
<dbReference type="Proteomes" id="UP000231919">
    <property type="component" value="Unassembled WGS sequence"/>
</dbReference>
<dbReference type="EMBL" id="NPDP01000033">
    <property type="protein sequence ID" value="PJZ28760.1"/>
    <property type="molecule type" value="Genomic_DNA"/>
</dbReference>
<feature type="domain" description="DUF4376" evidence="1">
    <location>
        <begin position="71"/>
        <end position="166"/>
    </location>
</feature>
<evidence type="ECO:0000259" key="1">
    <source>
        <dbReference type="Pfam" id="PF14301"/>
    </source>
</evidence>